<keyword evidence="3 6" id="KW-1133">Transmembrane helix</keyword>
<evidence type="ECO:0000256" key="5">
    <source>
        <dbReference type="SAM" id="MobiDB-lite"/>
    </source>
</evidence>
<evidence type="ECO:0000313" key="10">
    <source>
        <dbReference type="Proteomes" id="UP000612746"/>
    </source>
</evidence>
<comment type="caution">
    <text evidence="9">The sequence shown here is derived from an EMBL/GenBank/DDBJ whole genome shotgun (WGS) entry which is preliminary data.</text>
</comment>
<feature type="domain" description="Integral membrane bound transporter" evidence="8">
    <location>
        <begin position="872"/>
        <end position="994"/>
    </location>
</feature>
<keyword evidence="2 6" id="KW-0812">Transmembrane</keyword>
<accession>A0A8H7UJH9</accession>
<dbReference type="InterPro" id="IPR052430">
    <property type="entry name" value="IVT-Associated"/>
</dbReference>
<dbReference type="PANTHER" id="PTHR47804:SF1">
    <property type="entry name" value="DUF2421 DOMAIN-CONTAINING PROTEIN"/>
    <property type="match status" value="1"/>
</dbReference>
<feature type="region of interest" description="Disordered" evidence="5">
    <location>
        <begin position="157"/>
        <end position="199"/>
    </location>
</feature>
<keyword evidence="4 6" id="KW-0472">Membrane</keyword>
<dbReference type="InterPro" id="IPR018820">
    <property type="entry name" value="BRE4-related_DUF2421"/>
</dbReference>
<evidence type="ECO:0000256" key="3">
    <source>
        <dbReference type="ARBA" id="ARBA00022989"/>
    </source>
</evidence>
<feature type="transmembrane region" description="Helical" evidence="6">
    <location>
        <begin position="874"/>
        <end position="890"/>
    </location>
</feature>
<evidence type="ECO:0000256" key="6">
    <source>
        <dbReference type="SAM" id="Phobius"/>
    </source>
</evidence>
<feature type="transmembrane region" description="Helical" evidence="6">
    <location>
        <begin position="922"/>
        <end position="940"/>
    </location>
</feature>
<comment type="subcellular location">
    <subcellularLocation>
        <location evidence="1">Membrane</location>
        <topology evidence="1">Multi-pass membrane protein</topology>
    </subcellularLocation>
</comment>
<keyword evidence="10" id="KW-1185">Reference proteome</keyword>
<feature type="transmembrane region" description="Helical" evidence="6">
    <location>
        <begin position="977"/>
        <end position="999"/>
    </location>
</feature>
<dbReference type="Proteomes" id="UP000612746">
    <property type="component" value="Unassembled WGS sequence"/>
</dbReference>
<dbReference type="GO" id="GO:0016020">
    <property type="term" value="C:membrane"/>
    <property type="evidence" value="ECO:0007669"/>
    <property type="project" value="UniProtKB-SubCell"/>
</dbReference>
<evidence type="ECO:0000256" key="1">
    <source>
        <dbReference type="ARBA" id="ARBA00004141"/>
    </source>
</evidence>
<dbReference type="OrthoDB" id="68611at2759"/>
<evidence type="ECO:0008006" key="11">
    <source>
        <dbReference type="Google" id="ProtNLM"/>
    </source>
</evidence>
<feature type="transmembrane region" description="Helical" evidence="6">
    <location>
        <begin position="947"/>
        <end position="965"/>
    </location>
</feature>
<feature type="compositionally biased region" description="Polar residues" evidence="5">
    <location>
        <begin position="1"/>
        <end position="37"/>
    </location>
</feature>
<feature type="transmembrane region" description="Helical" evidence="6">
    <location>
        <begin position="290"/>
        <end position="311"/>
    </location>
</feature>
<evidence type="ECO:0000256" key="2">
    <source>
        <dbReference type="ARBA" id="ARBA00022692"/>
    </source>
</evidence>
<feature type="region of interest" description="Disordered" evidence="5">
    <location>
        <begin position="1"/>
        <end position="78"/>
    </location>
</feature>
<organism evidence="9 10">
    <name type="scientific">Umbelopsis vinacea</name>
    <dbReference type="NCBI Taxonomy" id="44442"/>
    <lineage>
        <taxon>Eukaryota</taxon>
        <taxon>Fungi</taxon>
        <taxon>Fungi incertae sedis</taxon>
        <taxon>Mucoromycota</taxon>
        <taxon>Mucoromycotina</taxon>
        <taxon>Umbelopsidomycetes</taxon>
        <taxon>Umbelopsidales</taxon>
        <taxon>Umbelopsidaceae</taxon>
        <taxon>Umbelopsis</taxon>
    </lineage>
</organism>
<evidence type="ECO:0000259" key="8">
    <source>
        <dbReference type="Pfam" id="PF13515"/>
    </source>
</evidence>
<dbReference type="PANTHER" id="PTHR47804">
    <property type="entry name" value="60S RIBOSOMAL PROTEIN L19"/>
    <property type="match status" value="1"/>
</dbReference>
<protein>
    <recommendedName>
        <fullName evidence="11">DUF2421 domain-containing protein</fullName>
    </recommendedName>
</protein>
<feature type="domain" description="DUF2421" evidence="7">
    <location>
        <begin position="1000"/>
        <end position="1235"/>
    </location>
</feature>
<feature type="compositionally biased region" description="Acidic residues" evidence="5">
    <location>
        <begin position="172"/>
        <end position="183"/>
    </location>
</feature>
<name>A0A8H7UJH9_9FUNG</name>
<evidence type="ECO:0000313" key="9">
    <source>
        <dbReference type="EMBL" id="KAG2184012.1"/>
    </source>
</evidence>
<feature type="transmembrane region" description="Helical" evidence="6">
    <location>
        <begin position="347"/>
        <end position="363"/>
    </location>
</feature>
<feature type="compositionally biased region" description="Basic and acidic residues" evidence="5">
    <location>
        <begin position="48"/>
        <end position="60"/>
    </location>
</feature>
<dbReference type="InterPro" id="IPR049453">
    <property type="entry name" value="Memb_transporter_dom"/>
</dbReference>
<gene>
    <name evidence="9" type="ORF">INT44_009023</name>
</gene>
<dbReference type="EMBL" id="JAEPRA010000006">
    <property type="protein sequence ID" value="KAG2184012.1"/>
    <property type="molecule type" value="Genomic_DNA"/>
</dbReference>
<sequence length="1251" mass="140917">MSGSGQNPPADISQTPPNPSQFQTRTNSILTRSTSSYIAPPVPTSKGAMDESRQRPRSDFLEAENGVSHRDILSTSSKPAANDMAGLVASPENIGDRYFRSLSKFDGYQVVTDDGTLKRRTVSLSTLYDVPTDAESHFSRSSDSFQPISENTPLLKAAASQPGYDGTNDAYDTTDSDSSDTDSDTPFFPPSKHRGNRSSYRRTHAPYAVNGFIQRLKQRIPAIPKLTHQQKQVLKCSIAYFIGSLFTFIPALNSLVGHNRTSSHIIATTTVFFNPAKTIGGMIEAAGYGWGYVLFALSVCIGSMLTADYYIDRNMETVAHVISLGFWLAGSAFIVAFLKAYWNKPPVSTASSLCFIIIFIILVREGSANEGDFDTLKIQQYTSAVATGTVITLATCFLVWPISAAKKLKNDISATLLSFRLLLKLLTKTFLLDDDLPQFTANKSLQSAIESHRSSFTTLKKSLSDAKLEIFNREMRHNAATYDDIVKSLQRLAQHVGGLRSSCGLQFEKMKNGNIPVPAAPSNQSVDSLLEQGDQTKKPLKRSQTLGRTLSLLSQSKDNDTWNVRAGYSRRKLQDEMKRQKRSKSTMHYDTQNPFDRSMSRSLTAIVQDSLPSSNTIYDDALSRSASSHEGQESEADGALVDFIRNVRPPMKAFAYTCKRTIINLQAKFTNSASQDSPSFAMMKENLEKAIALFETSQKEAIFRMYQQRSKAQSSTEQQTSNTNDHISVIEQGEDVFLVYFFIFCLVEFARELTFLVGLVETLFDPALRKTSGFRKWFSDVFSVLKGLKLKDGPSVRRRSSVSFVPNNHNTSNTLHTPVPKTRWRRFFISLWGFFSWFKQQHVRYAIKSSAAAVILATPAFLPSTGERFRELRMEWALVTLMVVMTPTVGGTNLVAIYRIFSTMLGCYVAFAFYTIFPGNVYVLPVLTWLFSIPNFWIILNHKHGKFGQFTLLAYNLVMLNKYNYRDNESVEVGRLALNRFGAVAVGVVFGLFMTAYVWPYEARTELRKGLSDFLLRVSLLYQKLISMYSDSSESVGGLYRLQHLDTHISETQVVAMQEQKNVATKTFMDLELNLQRMLISLQDLLAQTPNEPRLKGPFPVATYSGMLGSCQNILDKMLAMRIVILKDEWFSLVRRDFIQPVNPQRKEMVGNVLLYLYMLASALRLKTPLPPYMPPARQAWEHLMISLRQLPAVKSRALLDRDEAYIFYFAYVVMMEDVIREMDKMGSNMKDLFGSLVSDEQWQQYFQNPT</sequence>
<proteinExistence type="predicted"/>
<evidence type="ECO:0000256" key="4">
    <source>
        <dbReference type="ARBA" id="ARBA00023136"/>
    </source>
</evidence>
<feature type="transmembrane region" description="Helical" evidence="6">
    <location>
        <begin position="318"/>
        <end position="341"/>
    </location>
</feature>
<feature type="compositionally biased region" description="Polar residues" evidence="5">
    <location>
        <begin position="586"/>
        <end position="595"/>
    </location>
</feature>
<reference evidence="9" key="1">
    <citation type="submission" date="2020-12" db="EMBL/GenBank/DDBJ databases">
        <title>Metabolic potential, ecology and presence of endohyphal bacteria is reflected in genomic diversity of Mucoromycotina.</title>
        <authorList>
            <person name="Muszewska A."/>
            <person name="Okrasinska A."/>
            <person name="Steczkiewicz K."/>
            <person name="Drgas O."/>
            <person name="Orlowska M."/>
            <person name="Perlinska-Lenart U."/>
            <person name="Aleksandrzak-Piekarczyk T."/>
            <person name="Szatraj K."/>
            <person name="Zielenkiewicz U."/>
            <person name="Pilsyk S."/>
            <person name="Malc E."/>
            <person name="Mieczkowski P."/>
            <person name="Kruszewska J.S."/>
            <person name="Biernat P."/>
            <person name="Pawlowska J."/>
        </authorList>
    </citation>
    <scope>NUCLEOTIDE SEQUENCE</scope>
    <source>
        <strain evidence="9">WA0000051536</strain>
    </source>
</reference>
<dbReference type="Pfam" id="PF13515">
    <property type="entry name" value="FUSC_2"/>
    <property type="match status" value="1"/>
</dbReference>
<dbReference type="AlphaFoldDB" id="A0A8H7UJH9"/>
<dbReference type="Pfam" id="PF10334">
    <property type="entry name" value="BRE4"/>
    <property type="match status" value="1"/>
</dbReference>
<evidence type="ECO:0000259" key="7">
    <source>
        <dbReference type="Pfam" id="PF10334"/>
    </source>
</evidence>
<feature type="transmembrane region" description="Helical" evidence="6">
    <location>
        <begin position="384"/>
        <end position="403"/>
    </location>
</feature>
<feature type="region of interest" description="Disordered" evidence="5">
    <location>
        <begin position="573"/>
        <end position="595"/>
    </location>
</feature>